<dbReference type="EMBL" id="ALBS01000078">
    <property type="protein sequence ID" value="EJT50967.1"/>
    <property type="molecule type" value="Genomic_DNA"/>
</dbReference>
<dbReference type="VEuPathDB" id="FungiDB:A1Q1_07833"/>
<accession>J6F6L8</accession>
<comment type="caution">
    <text evidence="2">The sequence shown here is derived from an EMBL/GenBank/DDBJ whole genome shotgun (WGS) entry which is preliminary data.</text>
</comment>
<gene>
    <name evidence="2" type="ORF">A1Q1_07833</name>
</gene>
<proteinExistence type="predicted"/>
<feature type="compositionally biased region" description="Basic and acidic residues" evidence="1">
    <location>
        <begin position="121"/>
        <end position="130"/>
    </location>
</feature>
<feature type="compositionally biased region" description="Low complexity" evidence="1">
    <location>
        <begin position="9"/>
        <end position="19"/>
    </location>
</feature>
<dbReference type="Proteomes" id="UP000002748">
    <property type="component" value="Unassembled WGS sequence"/>
</dbReference>
<organism evidence="2 3">
    <name type="scientific">Trichosporon asahii var. asahii (strain ATCC 90039 / CBS 2479 / JCM 2466 / KCTC 7840 / NBRC 103889/ NCYC 2677 / UAMH 7654)</name>
    <name type="common">Yeast</name>
    <dbReference type="NCBI Taxonomy" id="1186058"/>
    <lineage>
        <taxon>Eukaryota</taxon>
        <taxon>Fungi</taxon>
        <taxon>Dikarya</taxon>
        <taxon>Basidiomycota</taxon>
        <taxon>Agaricomycotina</taxon>
        <taxon>Tremellomycetes</taxon>
        <taxon>Trichosporonales</taxon>
        <taxon>Trichosporonaceae</taxon>
        <taxon>Trichosporon</taxon>
    </lineage>
</organism>
<dbReference type="KEGG" id="tasa:A1Q1_07833"/>
<dbReference type="GeneID" id="25991345"/>
<feature type="region of interest" description="Disordered" evidence="1">
    <location>
        <begin position="1"/>
        <end position="42"/>
    </location>
</feature>
<evidence type="ECO:0000256" key="1">
    <source>
        <dbReference type="SAM" id="MobiDB-lite"/>
    </source>
</evidence>
<dbReference type="RefSeq" id="XP_014182320.1">
    <property type="nucleotide sequence ID" value="XM_014326845.1"/>
</dbReference>
<protein>
    <submittedName>
        <fullName evidence="2">Uncharacterized protein</fullName>
    </submittedName>
</protein>
<feature type="region of interest" description="Disordered" evidence="1">
    <location>
        <begin position="94"/>
        <end position="130"/>
    </location>
</feature>
<dbReference type="AlphaFoldDB" id="J6F6L8"/>
<evidence type="ECO:0000313" key="3">
    <source>
        <dbReference type="Proteomes" id="UP000002748"/>
    </source>
</evidence>
<name>J6F6L8_TRIAS</name>
<reference evidence="2 3" key="1">
    <citation type="journal article" date="2012" name="Eukaryot. Cell">
        <title>Draft genome sequence of CBS 2479, the standard type strain of Trichosporon asahii.</title>
        <authorList>
            <person name="Yang R.Y."/>
            <person name="Li H.T."/>
            <person name="Zhu H."/>
            <person name="Zhou G.P."/>
            <person name="Wang M."/>
            <person name="Wang L."/>
        </authorList>
    </citation>
    <scope>NUCLEOTIDE SEQUENCE [LARGE SCALE GENOMIC DNA]</scope>
    <source>
        <strain evidence="3">ATCC 90039 / CBS 2479 / JCM 2466 / KCTC 7840 / NCYC 2677 / UAMH 7654</strain>
    </source>
</reference>
<dbReference type="HOGENOM" id="CLU_1939601_0_0_1"/>
<evidence type="ECO:0000313" key="2">
    <source>
        <dbReference type="EMBL" id="EJT50967.1"/>
    </source>
</evidence>
<sequence length="130" mass="14588">MGNAIADLSTSPSSHPPSHQNTKTIPPTHRYNTLPDRDITSTPIKTNMGQLFSCFAWLFRRNKDADDTVDLQDDTAFAQTTGPRANALFRVSRRPNRHPFDPQRDVPPSSPHGITKVCTGRRFDGFNRGR</sequence>